<evidence type="ECO:0000256" key="3">
    <source>
        <dbReference type="SAM" id="Phobius"/>
    </source>
</evidence>
<proteinExistence type="predicted"/>
<dbReference type="SUPFAM" id="SSF51126">
    <property type="entry name" value="Pectin lyase-like"/>
    <property type="match status" value="2"/>
</dbReference>
<reference evidence="6" key="1">
    <citation type="submission" date="2017-04" db="EMBL/GenBank/DDBJ databases">
        <authorList>
            <person name="Varghese N."/>
            <person name="Submissions S."/>
        </authorList>
    </citation>
    <scope>NUCLEOTIDE SEQUENCE [LARGE SCALE GENOMIC DNA]</scope>
    <source>
        <strain evidence="6">Ballard 720</strain>
    </source>
</reference>
<dbReference type="SMART" id="SM00869">
    <property type="entry name" value="Autotransporter"/>
    <property type="match status" value="1"/>
</dbReference>
<protein>
    <submittedName>
        <fullName evidence="5">Autotransporter-associated beta strand repeat-containing protein</fullName>
    </submittedName>
</protein>
<dbReference type="Pfam" id="PF13018">
    <property type="entry name" value="ESPR"/>
    <property type="match status" value="1"/>
</dbReference>
<dbReference type="SUPFAM" id="SSF103515">
    <property type="entry name" value="Autotransporter"/>
    <property type="match status" value="1"/>
</dbReference>
<dbReference type="Pfam" id="PF12951">
    <property type="entry name" value="PATR"/>
    <property type="match status" value="4"/>
</dbReference>
<dbReference type="NCBIfam" id="TIGR02601">
    <property type="entry name" value="autotrns_rpt"/>
    <property type="match status" value="3"/>
</dbReference>
<keyword evidence="1" id="KW-0732">Signal</keyword>
<keyword evidence="6" id="KW-1185">Reference proteome</keyword>
<dbReference type="EMBL" id="FXAH01000002">
    <property type="protein sequence ID" value="SMF08760.1"/>
    <property type="molecule type" value="Genomic_DNA"/>
</dbReference>
<feature type="compositionally biased region" description="Basic residues" evidence="2">
    <location>
        <begin position="34"/>
        <end position="44"/>
    </location>
</feature>
<keyword evidence="3" id="KW-0472">Membrane</keyword>
<dbReference type="InterPro" id="IPR013425">
    <property type="entry name" value="Autotrns_rpt"/>
</dbReference>
<accession>A0A1X7D4K9</accession>
<dbReference type="InterPro" id="IPR011050">
    <property type="entry name" value="Pectin_lyase_fold/virulence"/>
</dbReference>
<evidence type="ECO:0000313" key="6">
    <source>
        <dbReference type="Proteomes" id="UP000192911"/>
    </source>
</evidence>
<feature type="region of interest" description="Disordered" evidence="2">
    <location>
        <begin position="24"/>
        <end position="44"/>
    </location>
</feature>
<dbReference type="InterPro" id="IPR036709">
    <property type="entry name" value="Autotransporte_beta_dom_sf"/>
</dbReference>
<evidence type="ECO:0000259" key="4">
    <source>
        <dbReference type="PROSITE" id="PS51208"/>
    </source>
</evidence>
<feature type="compositionally biased region" description="Gly residues" evidence="2">
    <location>
        <begin position="119"/>
        <end position="129"/>
    </location>
</feature>
<feature type="compositionally biased region" description="Gly residues" evidence="2">
    <location>
        <begin position="90"/>
        <end position="111"/>
    </location>
</feature>
<gene>
    <name evidence="5" type="ORF">SAMN06295900_102386</name>
</gene>
<feature type="domain" description="Autotransporter" evidence="4">
    <location>
        <begin position="943"/>
        <end position="1217"/>
    </location>
</feature>
<dbReference type="PROSITE" id="PS51208">
    <property type="entry name" value="AUTOTRANSPORTER"/>
    <property type="match status" value="1"/>
</dbReference>
<dbReference type="OrthoDB" id="8767398at2"/>
<feature type="transmembrane region" description="Helical" evidence="3">
    <location>
        <begin position="46"/>
        <end position="67"/>
    </location>
</feature>
<dbReference type="Proteomes" id="UP000192911">
    <property type="component" value="Unassembled WGS sequence"/>
</dbReference>
<dbReference type="InterPro" id="IPR005546">
    <property type="entry name" value="Autotransporte_beta"/>
</dbReference>
<keyword evidence="3" id="KW-1133">Transmembrane helix</keyword>
<keyword evidence="3" id="KW-0812">Transmembrane</keyword>
<dbReference type="Gene3D" id="2.40.128.130">
    <property type="entry name" value="Autotransporter beta-domain"/>
    <property type="match status" value="1"/>
</dbReference>
<feature type="region of interest" description="Disordered" evidence="2">
    <location>
        <begin position="90"/>
        <end position="143"/>
    </location>
</feature>
<organism evidence="5 6">
    <name type="scientific">Trinickia caryophylli</name>
    <name type="common">Paraburkholderia caryophylli</name>
    <dbReference type="NCBI Taxonomy" id="28094"/>
    <lineage>
        <taxon>Bacteria</taxon>
        <taxon>Pseudomonadati</taxon>
        <taxon>Pseudomonadota</taxon>
        <taxon>Betaproteobacteria</taxon>
        <taxon>Burkholderiales</taxon>
        <taxon>Burkholderiaceae</taxon>
        <taxon>Trinickia</taxon>
    </lineage>
</organism>
<dbReference type="InterPro" id="IPR024973">
    <property type="entry name" value="ESPR"/>
</dbReference>
<dbReference type="AlphaFoldDB" id="A0A1X7D4K9"/>
<evidence type="ECO:0000256" key="1">
    <source>
        <dbReference type="ARBA" id="ARBA00022729"/>
    </source>
</evidence>
<dbReference type="Pfam" id="PF03797">
    <property type="entry name" value="Autotransporter"/>
    <property type="match status" value="1"/>
</dbReference>
<evidence type="ECO:0000313" key="5">
    <source>
        <dbReference type="EMBL" id="SMF08760.1"/>
    </source>
</evidence>
<name>A0A1X7D4K9_TRICW</name>
<evidence type="ECO:0000256" key="2">
    <source>
        <dbReference type="SAM" id="MobiDB-lite"/>
    </source>
</evidence>
<sequence>MNRRYRLVWNHALQTTQVASELTVAKSATSGRSTSRRARRERSRRLARVAGNTALALGLASAAPAIWAATCTSSDTTACSPAGGNGAPGRGGSGGAGNGQGGGASSLGGSGTVLTDGGLSTGGTGGTGVAGDQSSPTTGGAPGAATSISSVVVNGDLSAGAGTQPVAGLNFGGGGSGGGTGLYYSGTSVTINSGVTISGGKGGDGGTVSNLGSGNGGGGGGGGAGMIAATIGTQITTFGSLVAGNGGAGGDGGFGGGGGGGGDGLLSLGGSTQITNLGSITGGAGGAAGTGFSGNGTSGASGVGVNLVGGNNVLVNAGTITGGAGIGAGAGVGVMTRGSDFINNFGTISGGLDSGGTRAAAIEFSGANNTLALSSGSVFVGGLVIDAGASVTVMPLSNGLSLDTTVSMASSSSALTFNTVSTALTTTGVISGPGTVTLTGGKTLTLTGTNTYTGTTTITNGTLALSGSGSIAASGGVVDNSALDISATTAGASITALTGSGAVALGGKTLTLSNAAGTFSGVIGGSGGLTVAGGTQTLTGANTYTGTTTIGSGAALVLGAGGGLASSSNVVNNGTLDLSSTTSGASMAGLAGSGSVALGARTLTLTNAASTFSGTISGTGGLTLDGGTQTLTGANTYAGATTINGGTLALSGAGSLPSTTSIALAGSGATLDVSAAGAQAIKDLSGVTGSQLALGSNTLAVTTTTDATFAGTLTGSGAFAKQGSGTLTLNGISSGFTGATTVAAGTLEVGDASNATAVLGGNVTVASAGTLRGHGTVSGNVLNNGIVMPGGSIGTLTVGGNYTQASNATLTLEVSPSAGSQLKVNGSASLGGGLSIVYDPGTYTARRYALLTAANGLSGTFSSVAASTSTGTDLSSLKQSLIYGTNEVDLLLAAADTTSPGIGVIVAPTNTSIYTAVGTTALMRAQSFNEALLERSAAAPADEQHAGRRAWITATGSGTHVGGADGHPGFMAREYGFLAGADGRLGDFTIGAAGGYSHTSIDEQSTGASGATDSLRVALYGGRKVGPVGLSATVGYALDFLSQKRPFGSIGTAEGDHLGHEFTTAAQAALPMQLGGIVLTPSVGLRYAYFRGNGFGESGAGGQNLSVGADNARSLQPYASLAIDKAFGDALKPVNVQLRVGYARELLGSGRTVTVTAQDGTPFAAPGVALQRDYLTTGASVSIHPTKAMTVSLGFDALVNTGHASAQSGHARLDYRF</sequence>
<dbReference type="STRING" id="28094.SAMN06295900_102386"/>